<dbReference type="AlphaFoldDB" id="A0A6G6J837"/>
<evidence type="ECO:0000313" key="1">
    <source>
        <dbReference type="EMBL" id="QIE91586.1"/>
    </source>
</evidence>
<evidence type="ECO:0000313" key="2">
    <source>
        <dbReference type="Proteomes" id="UP000501063"/>
    </source>
</evidence>
<organism evidence="1 2">
    <name type="scientific">Pseudomonas nitroreducens</name>
    <dbReference type="NCBI Taxonomy" id="46680"/>
    <lineage>
        <taxon>Bacteria</taxon>
        <taxon>Pseudomonadati</taxon>
        <taxon>Pseudomonadota</taxon>
        <taxon>Gammaproteobacteria</taxon>
        <taxon>Pseudomonadales</taxon>
        <taxon>Pseudomonadaceae</taxon>
        <taxon>Pseudomonas</taxon>
    </lineage>
</organism>
<dbReference type="KEGG" id="pnt:G5B91_35230"/>
<accession>A0A6G6J837</accession>
<sequence>MPYIRVKTAITSEADFLSFIRNSPRHGTVVALCSGAIGVIQNRLHSAVRRRDQSAQRKLHTQLEVLRSEMHVRVEIRTDRSLALGVLLHSGADVLAEVHAIQRQRYLTEFSKLRTDILSAVGSIRCQFWEAGVFGHDFPTWANQQDHTDTQLLQAIQVAKLRAYDAVVAMNREIETTGKGRRSWELKTTWEQQRREVKLLSELQFRSALYKCIRDRLGAEYMVDLECWVSEYTRIPFLRKLRDKAIASNPKLQLQLRPTRRPIQHQSPRAYSTA</sequence>
<reference evidence="1 2" key="1">
    <citation type="submission" date="2020-02" db="EMBL/GenBank/DDBJ databases">
        <title>Integrative conjugative elements (ICEs) and plasmids drive adaptation of Pseudomonas nitroreducens strain HBP1 to wastewater environment.</title>
        <authorList>
            <person name="Sentchilo V."/>
            <person name="Carraro N."/>
            <person name="Bertelli C."/>
            <person name="van der Meer J.R."/>
        </authorList>
    </citation>
    <scope>NUCLEOTIDE SEQUENCE [LARGE SCALE GENOMIC DNA]</scope>
    <source>
        <strain evidence="1 2">HBP1</strain>
        <plasmid evidence="2">ppnihbp1_1</plasmid>
    </source>
</reference>
<protein>
    <submittedName>
        <fullName evidence="1">Uncharacterized protein</fullName>
    </submittedName>
</protein>
<dbReference type="Proteomes" id="UP000501063">
    <property type="component" value="Plasmid pPniHBP1_1"/>
</dbReference>
<proteinExistence type="predicted"/>
<dbReference type="RefSeq" id="WP_024764853.1">
    <property type="nucleotide sequence ID" value="NZ_CP049142.1"/>
</dbReference>
<geneLocation type="plasmid" evidence="2">
    <name>ppnihbp1_1</name>
</geneLocation>
<dbReference type="EMBL" id="CP049142">
    <property type="protein sequence ID" value="QIE91586.1"/>
    <property type="molecule type" value="Genomic_DNA"/>
</dbReference>
<name>A0A6G6J837_PSENT</name>
<keyword evidence="1" id="KW-0614">Plasmid</keyword>
<gene>
    <name evidence="1" type="ORF">G5B91_35230</name>
</gene>